<dbReference type="GO" id="GO:0045947">
    <property type="term" value="P:negative regulation of translational initiation"/>
    <property type="evidence" value="ECO:0007669"/>
    <property type="project" value="UniProtKB-UniRule"/>
</dbReference>
<keyword evidence="4 5" id="KW-0010">Activator</keyword>
<dbReference type="Gene3D" id="2.60.40.4380">
    <property type="entry name" value="Translational regulator CsrA"/>
    <property type="match status" value="1"/>
</dbReference>
<keyword evidence="3 5" id="KW-0694">RNA-binding</keyword>
<comment type="subunit">
    <text evidence="5">Homodimer; the beta-strands of each monomer intercalate to form a hydrophobic core, while the alpha-helices form wings that extend away from the core.</text>
</comment>
<dbReference type="Proteomes" id="UP000234845">
    <property type="component" value="Unassembled WGS sequence"/>
</dbReference>
<dbReference type="GO" id="GO:0048027">
    <property type="term" value="F:mRNA 5'-UTR binding"/>
    <property type="evidence" value="ECO:0007669"/>
    <property type="project" value="UniProtKB-UniRule"/>
</dbReference>
<dbReference type="Pfam" id="PF02599">
    <property type="entry name" value="CsrA"/>
    <property type="match status" value="1"/>
</dbReference>
<reference evidence="7" key="1">
    <citation type="submission" date="2017-11" db="EMBL/GenBank/DDBJ databases">
        <title>The draft genome sequence of Chromatocurvus sp. F02.</title>
        <authorList>
            <person name="Du Z.-J."/>
            <person name="Chang Y.-Q."/>
        </authorList>
    </citation>
    <scope>NUCLEOTIDE SEQUENCE [LARGE SCALE GENOMIC DNA]</scope>
    <source>
        <strain evidence="7">F02</strain>
    </source>
</reference>
<protein>
    <recommendedName>
        <fullName evidence="5">Translational regulator CsrA</fullName>
    </recommendedName>
    <alternativeName>
        <fullName evidence="5">Carbon storage regulator</fullName>
    </alternativeName>
</protein>
<dbReference type="RefSeq" id="WP_101520921.1">
    <property type="nucleotide sequence ID" value="NZ_PKLZ01000003.1"/>
</dbReference>
<accession>A0A2N5Y4L5</accession>
<dbReference type="InterPro" id="IPR036107">
    <property type="entry name" value="CsrA_sf"/>
</dbReference>
<dbReference type="GO" id="GO:0006402">
    <property type="term" value="P:mRNA catabolic process"/>
    <property type="evidence" value="ECO:0007669"/>
    <property type="project" value="InterPro"/>
</dbReference>
<dbReference type="OrthoDB" id="9809061at2"/>
<comment type="similarity">
    <text evidence="5">Belongs to the CsrA/RsmA family.</text>
</comment>
<keyword evidence="2 5" id="KW-0810">Translation regulation</keyword>
<evidence type="ECO:0000256" key="5">
    <source>
        <dbReference type="HAMAP-Rule" id="MF_00167"/>
    </source>
</evidence>
<keyword evidence="7" id="KW-1185">Reference proteome</keyword>
<evidence type="ECO:0000256" key="1">
    <source>
        <dbReference type="ARBA" id="ARBA00022490"/>
    </source>
</evidence>
<comment type="caution">
    <text evidence="6">The sequence shown here is derived from an EMBL/GenBank/DDBJ whole genome shotgun (WGS) entry which is preliminary data.</text>
</comment>
<comment type="function">
    <text evidence="5">A key translational regulator that binds mRNA to regulate translation initiation and/or mRNA stability. Mediates global changes in gene expression, shifting from rapid growth to stress survival by linking envelope stress, the stringent response and the catabolite repression systems. Usually binds in the 5'-UTR; binding at or near the Shine-Dalgarno sequence prevents ribosome-binding, repressing translation, binding elsewhere in the 5'-UTR can activate translation and/or stabilize the mRNA. Its function is antagonized by small RNA(s).</text>
</comment>
<dbReference type="GO" id="GO:0005829">
    <property type="term" value="C:cytosol"/>
    <property type="evidence" value="ECO:0007669"/>
    <property type="project" value="TreeGrafter"/>
</dbReference>
<gene>
    <name evidence="5" type="primary">csrA</name>
    <name evidence="6" type="ORF">CWI75_07940</name>
</gene>
<evidence type="ECO:0000256" key="4">
    <source>
        <dbReference type="ARBA" id="ARBA00023159"/>
    </source>
</evidence>
<dbReference type="EMBL" id="PKLZ01000003">
    <property type="protein sequence ID" value="PLW83321.1"/>
    <property type="molecule type" value="Genomic_DNA"/>
</dbReference>
<dbReference type="HAMAP" id="MF_00167">
    <property type="entry name" value="CsrA"/>
    <property type="match status" value="1"/>
</dbReference>
<evidence type="ECO:0000256" key="3">
    <source>
        <dbReference type="ARBA" id="ARBA00022884"/>
    </source>
</evidence>
<dbReference type="AlphaFoldDB" id="A0A2N5Y4L5"/>
<sequence>MLILTRSPGQTLLIGDDIVVEVLAVNGDHVKLGLTAPEHIPLLRAELTERSAGPEVSTAPGRNHAP</sequence>
<keyword evidence="5" id="KW-0678">Repressor</keyword>
<evidence type="ECO:0000313" key="6">
    <source>
        <dbReference type="EMBL" id="PLW83321.1"/>
    </source>
</evidence>
<keyword evidence="1 5" id="KW-0963">Cytoplasm</keyword>
<comment type="subcellular location">
    <subcellularLocation>
        <location evidence="5">Cytoplasm</location>
    </subcellularLocation>
</comment>
<organism evidence="6 7">
    <name type="scientific">Kineobactrum sediminis</name>
    <dbReference type="NCBI Taxonomy" id="1905677"/>
    <lineage>
        <taxon>Bacteria</taxon>
        <taxon>Pseudomonadati</taxon>
        <taxon>Pseudomonadota</taxon>
        <taxon>Gammaproteobacteria</taxon>
        <taxon>Cellvibrionales</taxon>
        <taxon>Halieaceae</taxon>
        <taxon>Kineobactrum</taxon>
    </lineage>
</organism>
<dbReference type="PANTHER" id="PTHR34984">
    <property type="entry name" value="CARBON STORAGE REGULATOR"/>
    <property type="match status" value="1"/>
</dbReference>
<proteinExistence type="inferred from homology"/>
<dbReference type="SUPFAM" id="SSF117130">
    <property type="entry name" value="CsrA-like"/>
    <property type="match status" value="1"/>
</dbReference>
<dbReference type="GO" id="GO:0006109">
    <property type="term" value="P:regulation of carbohydrate metabolic process"/>
    <property type="evidence" value="ECO:0007669"/>
    <property type="project" value="UniProtKB-UniRule"/>
</dbReference>
<dbReference type="InterPro" id="IPR003751">
    <property type="entry name" value="CsrA"/>
</dbReference>
<name>A0A2N5Y4L5_9GAMM</name>
<dbReference type="PANTHER" id="PTHR34984:SF1">
    <property type="entry name" value="CARBON STORAGE REGULATOR"/>
    <property type="match status" value="1"/>
</dbReference>
<dbReference type="GO" id="GO:0045948">
    <property type="term" value="P:positive regulation of translational initiation"/>
    <property type="evidence" value="ECO:0007669"/>
    <property type="project" value="UniProtKB-UniRule"/>
</dbReference>
<evidence type="ECO:0000256" key="2">
    <source>
        <dbReference type="ARBA" id="ARBA00022845"/>
    </source>
</evidence>
<evidence type="ECO:0000313" key="7">
    <source>
        <dbReference type="Proteomes" id="UP000234845"/>
    </source>
</evidence>